<evidence type="ECO:0000313" key="3">
    <source>
        <dbReference type="Proteomes" id="UP001530377"/>
    </source>
</evidence>
<comment type="caution">
    <text evidence="2">The sequence shown here is derived from an EMBL/GenBank/DDBJ whole genome shotgun (WGS) entry which is preliminary data.</text>
</comment>
<dbReference type="SUPFAM" id="SSF56059">
    <property type="entry name" value="Glutathione synthetase ATP-binding domain-like"/>
    <property type="match status" value="1"/>
</dbReference>
<sequence length="584" mass="64682">MTTESECPDEKEAAEAAKKASAAANKALFKYRLVRPGSFKTENHFYPRVINSQIHPTVRFFMGLSQERIVERYCHMHPKVDRDVLMDIIKYRSEHFYWAGCDLMHTVNNAGEKKMVLIETNSSPSGLKSTPLFDEMDEFGGYRVLLERTFLPRVKESTVPNGKLCVLFDKNPMEASGYAAVLADLTKETVHLVPCFDKESLRRVRFVNGYMEILADEPASRDMRSNSTASEGTPPRTSFGSLGSGGGGESPVLADIDLSDADDGNVEFSPLGVRRRWIPIRGAVRYVTQRPWNRIPIDTPTVLMNGTLPCLSGGRNKLVAAKAYDAFNVELAASGLQIQTPLTIRDVNWEDIPTWYERLGGFCAIKVPYSNAGQGVYTITSPGEFANFLEEAKGCPYSKFIVQSLVSNSSWSSAGVDGTPRLYHVGTVPDKKHDIYVADLRMMVSGGTDGFELVGIYARKTREPLAKELLPGMDSWGMLGTNLSVKVSDSFYSSEPERLLLMDRRDFNVLGMGIDDLIDGFIQTVLAVVSIERMCKFLSPEGKFSLPLFRSVCDDEALIREIEEGIVCAEKEVDDGVGSGEDAP</sequence>
<dbReference type="Proteomes" id="UP001530377">
    <property type="component" value="Unassembled WGS sequence"/>
</dbReference>
<proteinExistence type="predicted"/>
<dbReference type="EMBL" id="JALLPB020000309">
    <property type="protein sequence ID" value="KAL3810727.1"/>
    <property type="molecule type" value="Genomic_DNA"/>
</dbReference>
<reference evidence="2 3" key="1">
    <citation type="submission" date="2024-10" db="EMBL/GenBank/DDBJ databases">
        <title>Updated reference genomes for cyclostephanoid diatoms.</title>
        <authorList>
            <person name="Roberts W.R."/>
            <person name="Alverson A.J."/>
        </authorList>
    </citation>
    <scope>NUCLEOTIDE SEQUENCE [LARGE SCALE GENOMIC DNA]</scope>
    <source>
        <strain evidence="2 3">AJA228-03</strain>
    </source>
</reference>
<accession>A0ABD3REE9</accession>
<organism evidence="2 3">
    <name type="scientific">Cyclostephanos tholiformis</name>
    <dbReference type="NCBI Taxonomy" id="382380"/>
    <lineage>
        <taxon>Eukaryota</taxon>
        <taxon>Sar</taxon>
        <taxon>Stramenopiles</taxon>
        <taxon>Ochrophyta</taxon>
        <taxon>Bacillariophyta</taxon>
        <taxon>Coscinodiscophyceae</taxon>
        <taxon>Thalassiosirophycidae</taxon>
        <taxon>Stephanodiscales</taxon>
        <taxon>Stephanodiscaceae</taxon>
        <taxon>Cyclostephanos</taxon>
    </lineage>
</organism>
<evidence type="ECO:0000313" key="2">
    <source>
        <dbReference type="EMBL" id="KAL3810727.1"/>
    </source>
</evidence>
<feature type="region of interest" description="Disordered" evidence="1">
    <location>
        <begin position="218"/>
        <end position="247"/>
    </location>
</feature>
<name>A0ABD3REE9_9STRA</name>
<gene>
    <name evidence="2" type="ORF">ACHAXA_008500</name>
</gene>
<protein>
    <submittedName>
        <fullName evidence="2">Uncharacterized protein</fullName>
    </submittedName>
</protein>
<dbReference type="AlphaFoldDB" id="A0ABD3REE9"/>
<keyword evidence="3" id="KW-1185">Reference proteome</keyword>
<evidence type="ECO:0000256" key="1">
    <source>
        <dbReference type="SAM" id="MobiDB-lite"/>
    </source>
</evidence>